<gene>
    <name evidence="3" type="ORF">JKP88DRAFT_220968</name>
</gene>
<accession>A0A835YW52</accession>
<protein>
    <recommendedName>
        <fullName evidence="5">Secreted protein</fullName>
    </recommendedName>
</protein>
<dbReference type="EMBL" id="JAFCMP010000235">
    <property type="protein sequence ID" value="KAG5182596.1"/>
    <property type="molecule type" value="Genomic_DNA"/>
</dbReference>
<feature type="region of interest" description="Disordered" evidence="1">
    <location>
        <begin position="44"/>
        <end position="86"/>
    </location>
</feature>
<dbReference type="AlphaFoldDB" id="A0A835YW52"/>
<comment type="caution">
    <text evidence="3">The sequence shown here is derived from an EMBL/GenBank/DDBJ whole genome shotgun (WGS) entry which is preliminary data.</text>
</comment>
<evidence type="ECO:0000256" key="1">
    <source>
        <dbReference type="SAM" id="MobiDB-lite"/>
    </source>
</evidence>
<keyword evidence="4" id="KW-1185">Reference proteome</keyword>
<feature type="chain" id="PRO_5032891112" description="Secreted protein" evidence="2">
    <location>
        <begin position="21"/>
        <end position="86"/>
    </location>
</feature>
<evidence type="ECO:0000256" key="2">
    <source>
        <dbReference type="SAM" id="SignalP"/>
    </source>
</evidence>
<name>A0A835YW52_9STRA</name>
<proteinExistence type="predicted"/>
<evidence type="ECO:0008006" key="5">
    <source>
        <dbReference type="Google" id="ProtNLM"/>
    </source>
</evidence>
<dbReference type="Proteomes" id="UP000664859">
    <property type="component" value="Unassembled WGS sequence"/>
</dbReference>
<evidence type="ECO:0000313" key="3">
    <source>
        <dbReference type="EMBL" id="KAG5182596.1"/>
    </source>
</evidence>
<sequence>MRSCGAYITLLLGRALSVQAAGAQTRGGGGTGWRLWVTTGSRSSKWRHDGCWRRRHDGGRQQQRRNDGGRQQRRQRHSCPSTHRQQ</sequence>
<keyword evidence="2" id="KW-0732">Signal</keyword>
<reference evidence="3" key="1">
    <citation type="submission" date="2021-02" db="EMBL/GenBank/DDBJ databases">
        <title>First Annotated Genome of the Yellow-green Alga Tribonema minus.</title>
        <authorList>
            <person name="Mahan K.M."/>
        </authorList>
    </citation>
    <scope>NUCLEOTIDE SEQUENCE</scope>
    <source>
        <strain evidence="3">UTEX B ZZ1240</strain>
    </source>
</reference>
<organism evidence="3 4">
    <name type="scientific">Tribonema minus</name>
    <dbReference type="NCBI Taxonomy" id="303371"/>
    <lineage>
        <taxon>Eukaryota</taxon>
        <taxon>Sar</taxon>
        <taxon>Stramenopiles</taxon>
        <taxon>Ochrophyta</taxon>
        <taxon>PX clade</taxon>
        <taxon>Xanthophyceae</taxon>
        <taxon>Tribonematales</taxon>
        <taxon>Tribonemataceae</taxon>
        <taxon>Tribonema</taxon>
    </lineage>
</organism>
<evidence type="ECO:0000313" key="4">
    <source>
        <dbReference type="Proteomes" id="UP000664859"/>
    </source>
</evidence>
<feature type="signal peptide" evidence="2">
    <location>
        <begin position="1"/>
        <end position="20"/>
    </location>
</feature>